<evidence type="ECO:0000313" key="7">
    <source>
        <dbReference type="EMBL" id="MBY14235.1"/>
    </source>
</evidence>
<reference evidence="7" key="1">
    <citation type="submission" date="2018-04" db="EMBL/GenBank/DDBJ databases">
        <title>Transcriptome of Schizaphis graminum biotype I.</title>
        <authorList>
            <person name="Scully E.D."/>
            <person name="Geib S.M."/>
            <person name="Palmer N.A."/>
            <person name="Koch K."/>
            <person name="Bradshaw J."/>
            <person name="Heng-Moss T."/>
            <person name="Sarath G."/>
        </authorList>
    </citation>
    <scope>NUCLEOTIDE SEQUENCE</scope>
</reference>
<keyword evidence="3 5" id="KW-1133">Transmembrane helix</keyword>
<dbReference type="PANTHER" id="PTHR48021">
    <property type="match status" value="1"/>
</dbReference>
<sequence>MFLECLGRFVCGIAVGATTVAVPLYAREVSSDVLRGRTGVFLDFMLCAGILYAYVARAVLQGVRQFCLACSLVPTVFVLLFSCMPESPVYLYNAGRYERAASALRWLRGRRFNVKNEFDKIEKSKCHDDELFDRSGMMSAENKKFLAKVTMISFGLVFVQRMSGAGGVIQYSPTLFKMSGSTIEPNTACIIVGTFQLVASGVSFMFVDKVGRRTLLLISSAVITTCLVLLVFYFSLIENETQMDSPWRISLLFILCVFISAFRLGLGPIPWFISTELSPALYGGRIQSLAASFSWTLSFIIMKSFKILVEANPVFLWCLFTTFSAAGFLFVLFYVPETNNKSREQIHLDLID</sequence>
<evidence type="ECO:0000259" key="6">
    <source>
        <dbReference type="PROSITE" id="PS50850"/>
    </source>
</evidence>
<feature type="transmembrane region" description="Helical" evidence="5">
    <location>
        <begin position="6"/>
        <end position="26"/>
    </location>
</feature>
<dbReference type="GO" id="GO:0016020">
    <property type="term" value="C:membrane"/>
    <property type="evidence" value="ECO:0007669"/>
    <property type="project" value="UniProtKB-SubCell"/>
</dbReference>
<feature type="transmembrane region" description="Helical" evidence="5">
    <location>
        <begin position="214"/>
        <end position="237"/>
    </location>
</feature>
<dbReference type="InterPro" id="IPR003663">
    <property type="entry name" value="Sugar/inositol_transpt"/>
</dbReference>
<comment type="subcellular location">
    <subcellularLocation>
        <location evidence="1">Membrane</location>
        <topology evidence="1">Multi-pass membrane protein</topology>
    </subcellularLocation>
</comment>
<feature type="transmembrane region" description="Helical" evidence="5">
    <location>
        <begin position="38"/>
        <end position="56"/>
    </location>
</feature>
<dbReference type="InterPro" id="IPR036259">
    <property type="entry name" value="MFS_trans_sf"/>
</dbReference>
<feature type="transmembrane region" description="Helical" evidence="5">
    <location>
        <begin position="62"/>
        <end position="81"/>
    </location>
</feature>
<feature type="transmembrane region" description="Helical" evidence="5">
    <location>
        <begin position="314"/>
        <end position="335"/>
    </location>
</feature>
<dbReference type="PROSITE" id="PS50850">
    <property type="entry name" value="MFS"/>
    <property type="match status" value="1"/>
</dbReference>
<dbReference type="SUPFAM" id="SSF103473">
    <property type="entry name" value="MFS general substrate transporter"/>
    <property type="match status" value="1"/>
</dbReference>
<dbReference type="PRINTS" id="PR00171">
    <property type="entry name" value="SUGRTRNSPORT"/>
</dbReference>
<evidence type="ECO:0000256" key="3">
    <source>
        <dbReference type="ARBA" id="ARBA00022989"/>
    </source>
</evidence>
<dbReference type="InterPro" id="IPR050549">
    <property type="entry name" value="MFS_Trehalose_Transporter"/>
</dbReference>
<accession>A0A2S2NAS3</accession>
<evidence type="ECO:0000256" key="2">
    <source>
        <dbReference type="ARBA" id="ARBA00022692"/>
    </source>
</evidence>
<keyword evidence="2 5" id="KW-0812">Transmembrane</keyword>
<dbReference type="PROSITE" id="PS00217">
    <property type="entry name" value="SUGAR_TRANSPORT_2"/>
    <property type="match status" value="1"/>
</dbReference>
<feature type="domain" description="Major facilitator superfamily (MFS) profile" evidence="6">
    <location>
        <begin position="1"/>
        <end position="339"/>
    </location>
</feature>
<dbReference type="Gene3D" id="1.20.1250.20">
    <property type="entry name" value="MFS general substrate transporter like domains"/>
    <property type="match status" value="1"/>
</dbReference>
<dbReference type="InterPro" id="IPR005829">
    <property type="entry name" value="Sugar_transporter_CS"/>
</dbReference>
<dbReference type="GO" id="GO:0022857">
    <property type="term" value="F:transmembrane transporter activity"/>
    <property type="evidence" value="ECO:0007669"/>
    <property type="project" value="InterPro"/>
</dbReference>
<evidence type="ECO:0000256" key="1">
    <source>
        <dbReference type="ARBA" id="ARBA00004141"/>
    </source>
</evidence>
<evidence type="ECO:0000256" key="5">
    <source>
        <dbReference type="SAM" id="Phobius"/>
    </source>
</evidence>
<dbReference type="InterPro" id="IPR005828">
    <property type="entry name" value="MFS_sugar_transport-like"/>
</dbReference>
<protein>
    <submittedName>
        <fullName evidence="7">Facilitated trehalose transporter Tret1</fullName>
    </submittedName>
</protein>
<dbReference type="PANTHER" id="PTHR48021:SF1">
    <property type="entry name" value="GH07001P-RELATED"/>
    <property type="match status" value="1"/>
</dbReference>
<name>A0A2S2NAS3_SCHGA</name>
<dbReference type="AlphaFoldDB" id="A0A2S2NAS3"/>
<organism evidence="7">
    <name type="scientific">Schizaphis graminum</name>
    <name type="common">Green bug aphid</name>
    <dbReference type="NCBI Taxonomy" id="13262"/>
    <lineage>
        <taxon>Eukaryota</taxon>
        <taxon>Metazoa</taxon>
        <taxon>Ecdysozoa</taxon>
        <taxon>Arthropoda</taxon>
        <taxon>Hexapoda</taxon>
        <taxon>Insecta</taxon>
        <taxon>Pterygota</taxon>
        <taxon>Neoptera</taxon>
        <taxon>Paraneoptera</taxon>
        <taxon>Hemiptera</taxon>
        <taxon>Sternorrhyncha</taxon>
        <taxon>Aphidomorpha</taxon>
        <taxon>Aphidoidea</taxon>
        <taxon>Aphididae</taxon>
        <taxon>Aphidini</taxon>
        <taxon>Schizaphis</taxon>
    </lineage>
</organism>
<evidence type="ECO:0000256" key="4">
    <source>
        <dbReference type="ARBA" id="ARBA00023136"/>
    </source>
</evidence>
<dbReference type="PROSITE" id="PS00216">
    <property type="entry name" value="SUGAR_TRANSPORT_1"/>
    <property type="match status" value="1"/>
</dbReference>
<dbReference type="InterPro" id="IPR020846">
    <property type="entry name" value="MFS_dom"/>
</dbReference>
<feature type="transmembrane region" description="Helical" evidence="5">
    <location>
        <begin position="249"/>
        <end position="273"/>
    </location>
</feature>
<feature type="transmembrane region" description="Helical" evidence="5">
    <location>
        <begin position="280"/>
        <end position="302"/>
    </location>
</feature>
<feature type="transmembrane region" description="Helical" evidence="5">
    <location>
        <begin position="183"/>
        <end position="207"/>
    </location>
</feature>
<gene>
    <name evidence="7" type="primary">Tret1_12</name>
    <name evidence="7" type="ORF">g.154638</name>
</gene>
<dbReference type="Pfam" id="PF00083">
    <property type="entry name" value="Sugar_tr"/>
    <property type="match status" value="1"/>
</dbReference>
<proteinExistence type="predicted"/>
<dbReference type="EMBL" id="GGMR01001616">
    <property type="protein sequence ID" value="MBY14235.1"/>
    <property type="molecule type" value="Transcribed_RNA"/>
</dbReference>
<keyword evidence="4 5" id="KW-0472">Membrane</keyword>